<dbReference type="CDD" id="cd11645">
    <property type="entry name" value="Precorrin_2_C20_MT"/>
    <property type="match status" value="1"/>
</dbReference>
<dbReference type="AlphaFoldDB" id="A0ABC9TWI6"/>
<evidence type="ECO:0000256" key="3">
    <source>
        <dbReference type="ARBA" id="ARBA00022573"/>
    </source>
</evidence>
<sequence length="264" mass="29744">MLEPVWKSESYFQACSDITIEKEGYIMGKMYGIGVGPGDPELLTLKAHRLLNEADVIFCPEKAKGAGSFAFDIIKEHLKHSKAEIVNLVYPMHYHGEELRKMWERNARCIAEHLQGERTGVFITLGDPAVYSTFMYTLPYIQKTGVAVEVVPGVTSFCAVADTMMMPLVAWDEDLVIAPVRKNSSEDLGEILRSHDNIVLMKPSSNKKALLQAIRENHLEEHFVLVTKSGTGEERLVTDITELEQYDIPYLSTVIIKRQVKMTP</sequence>
<reference evidence="9 10" key="1">
    <citation type="submission" date="2013-07" db="EMBL/GenBank/DDBJ databases">
        <authorList>
            <person name="Weinstock G."/>
            <person name="Sodergren E."/>
            <person name="Wylie T."/>
            <person name="Fulton L."/>
            <person name="Fulton R."/>
            <person name="Fronick C."/>
            <person name="O'Laughlin M."/>
            <person name="Godfrey J."/>
            <person name="Miner T."/>
            <person name="Herter B."/>
            <person name="Appelbaum E."/>
            <person name="Cordes M."/>
            <person name="Lek S."/>
            <person name="Wollam A."/>
            <person name="Pepin K.H."/>
            <person name="Palsikar V.B."/>
            <person name="Mitreva M."/>
            <person name="Wilson R.K."/>
        </authorList>
    </citation>
    <scope>NUCLEOTIDE SEQUENCE [LARGE SCALE GENOMIC DNA]</scope>
    <source>
        <strain evidence="9 10">ATCC 14940</strain>
    </source>
</reference>
<dbReference type="InterPro" id="IPR014776">
    <property type="entry name" value="4pyrrole_Mease_sub2"/>
</dbReference>
<dbReference type="InterPro" id="IPR035996">
    <property type="entry name" value="4pyrrol_Methylase_sf"/>
</dbReference>
<dbReference type="Gene3D" id="3.30.950.10">
    <property type="entry name" value="Methyltransferase, Cobalt-precorrin-4 Transmethylase, Domain 2"/>
    <property type="match status" value="1"/>
</dbReference>
<dbReference type="InterPro" id="IPR014777">
    <property type="entry name" value="4pyrrole_Mease_sub1"/>
</dbReference>
<keyword evidence="6" id="KW-0949">S-adenosyl-L-methionine</keyword>
<organism evidence="9 10">
    <name type="scientific">[Clostridium] symbiosum ATCC 14940</name>
    <dbReference type="NCBI Taxonomy" id="411472"/>
    <lineage>
        <taxon>Bacteria</taxon>
        <taxon>Bacillati</taxon>
        <taxon>Bacillota</taxon>
        <taxon>Clostridia</taxon>
        <taxon>Lachnospirales</taxon>
        <taxon>Lachnospiraceae</taxon>
        <taxon>Otoolea</taxon>
    </lineage>
</organism>
<evidence type="ECO:0000256" key="1">
    <source>
        <dbReference type="ARBA" id="ARBA00004953"/>
    </source>
</evidence>
<protein>
    <submittedName>
        <fullName evidence="9">Precorrin-2 C(20)-methyltransferase</fullName>
    </submittedName>
</protein>
<dbReference type="SUPFAM" id="SSF53790">
    <property type="entry name" value="Tetrapyrrole methylase"/>
    <property type="match status" value="1"/>
</dbReference>
<name>A0ABC9TWI6_CLOSY</name>
<keyword evidence="4" id="KW-0489">Methyltransferase</keyword>
<accession>A0ABC9TWI6</accession>
<dbReference type="PANTHER" id="PTHR43467">
    <property type="entry name" value="COBALT-PRECORRIN-2 C(20)-METHYLTRANSFERASE"/>
    <property type="match status" value="1"/>
</dbReference>
<dbReference type="PANTHER" id="PTHR43467:SF2">
    <property type="entry name" value="COBALT-PRECORRIN-2 C(20)-METHYLTRANSFERASE"/>
    <property type="match status" value="1"/>
</dbReference>
<dbReference type="InterPro" id="IPR006364">
    <property type="entry name" value="CobI/CbiL/CobIJ_dom"/>
</dbReference>
<comment type="similarity">
    <text evidence="2 7">Belongs to the precorrin methyltransferase family.</text>
</comment>
<proteinExistence type="inferred from homology"/>
<evidence type="ECO:0000256" key="7">
    <source>
        <dbReference type="PIRNR" id="PIRNR036427"/>
    </source>
</evidence>
<dbReference type="Pfam" id="PF00590">
    <property type="entry name" value="TP_methylase"/>
    <property type="match status" value="1"/>
</dbReference>
<gene>
    <name evidence="9" type="ORF">CLOSYM_02778</name>
</gene>
<dbReference type="InterPro" id="IPR000878">
    <property type="entry name" value="4pyrrol_Mease"/>
</dbReference>
<comment type="caution">
    <text evidence="9">The sequence shown here is derived from an EMBL/GenBank/DDBJ whole genome shotgun (WGS) entry which is preliminary data.</text>
</comment>
<evidence type="ECO:0000256" key="5">
    <source>
        <dbReference type="ARBA" id="ARBA00022679"/>
    </source>
</evidence>
<dbReference type="PIRSF" id="PIRSF036427">
    <property type="entry name" value="Precrrn-2_mtase"/>
    <property type="match status" value="1"/>
</dbReference>
<dbReference type="InterPro" id="IPR012382">
    <property type="entry name" value="CobI/CbiL"/>
</dbReference>
<evidence type="ECO:0000313" key="10">
    <source>
        <dbReference type="Proteomes" id="UP000016491"/>
    </source>
</evidence>
<dbReference type="Gene3D" id="3.40.1010.10">
    <property type="entry name" value="Cobalt-precorrin-4 Transmethylase, Domain 1"/>
    <property type="match status" value="1"/>
</dbReference>
<comment type="pathway">
    <text evidence="1">Cofactor biosynthesis; adenosylcobalamin biosynthesis.</text>
</comment>
<feature type="domain" description="Tetrapyrrole methylase" evidence="8">
    <location>
        <begin position="29"/>
        <end position="243"/>
    </location>
</feature>
<dbReference type="GO" id="GO:0009236">
    <property type="term" value="P:cobalamin biosynthetic process"/>
    <property type="evidence" value="ECO:0007669"/>
    <property type="project" value="UniProtKB-UniRule"/>
</dbReference>
<evidence type="ECO:0000256" key="2">
    <source>
        <dbReference type="ARBA" id="ARBA00005879"/>
    </source>
</evidence>
<dbReference type="GO" id="GO:0008168">
    <property type="term" value="F:methyltransferase activity"/>
    <property type="evidence" value="ECO:0007669"/>
    <property type="project" value="UniProtKB-KW"/>
</dbReference>
<dbReference type="EMBL" id="AWSU01000217">
    <property type="protein sequence ID" value="ERI76139.1"/>
    <property type="molecule type" value="Genomic_DNA"/>
</dbReference>
<dbReference type="Proteomes" id="UP000016491">
    <property type="component" value="Unassembled WGS sequence"/>
</dbReference>
<evidence type="ECO:0000259" key="8">
    <source>
        <dbReference type="Pfam" id="PF00590"/>
    </source>
</evidence>
<keyword evidence="5" id="KW-0808">Transferase</keyword>
<keyword evidence="3" id="KW-0169">Cobalamin biosynthesis</keyword>
<dbReference type="GO" id="GO:0032259">
    <property type="term" value="P:methylation"/>
    <property type="evidence" value="ECO:0007669"/>
    <property type="project" value="UniProtKB-KW"/>
</dbReference>
<evidence type="ECO:0000313" key="9">
    <source>
        <dbReference type="EMBL" id="ERI76139.1"/>
    </source>
</evidence>
<evidence type="ECO:0000256" key="4">
    <source>
        <dbReference type="ARBA" id="ARBA00022603"/>
    </source>
</evidence>
<dbReference type="NCBIfam" id="TIGR01467">
    <property type="entry name" value="cobI_cbiL"/>
    <property type="match status" value="1"/>
</dbReference>
<evidence type="ECO:0000256" key="6">
    <source>
        <dbReference type="ARBA" id="ARBA00022691"/>
    </source>
</evidence>